<dbReference type="GeneID" id="118431755"/>
<dbReference type="OrthoDB" id="330671at2759"/>
<dbReference type="InterPro" id="IPR009218">
    <property type="entry name" value="HD_phosphohydro"/>
</dbReference>
<keyword evidence="1" id="KW-1185">Reference proteome</keyword>
<proteinExistence type="predicted"/>
<organism evidence="1 2">
    <name type="scientific">Branchiostoma floridae</name>
    <name type="common">Florida lancelet</name>
    <name type="synonym">Amphioxus</name>
    <dbReference type="NCBI Taxonomy" id="7739"/>
    <lineage>
        <taxon>Eukaryota</taxon>
        <taxon>Metazoa</taxon>
        <taxon>Chordata</taxon>
        <taxon>Cephalochordata</taxon>
        <taxon>Leptocardii</taxon>
        <taxon>Amphioxiformes</taxon>
        <taxon>Branchiostomatidae</taxon>
        <taxon>Branchiostoma</taxon>
    </lineage>
</organism>
<dbReference type="AlphaFoldDB" id="A0A9J7NC25"/>
<evidence type="ECO:0000313" key="3">
    <source>
        <dbReference type="RefSeq" id="XP_035698947.1"/>
    </source>
</evidence>
<accession>A0A9J7NC25</accession>
<dbReference type="RefSeq" id="XP_035698947.1">
    <property type="nucleotide sequence ID" value="XM_035843054.1"/>
</dbReference>
<sequence length="292" mass="34367">MSVCLLFRSCERSVGLFSTRGRSVGLFSTRGRSVGLFSTRGRSVGLFGTVGARAMSGTGTVEAPLYERWTELCSRDMVRTAEASQAWWRVVKDRYCEPWRFYHNLSHVHSMFLHFDNHRHKIQNQNAVAWAIFFHDIVYDAKASDNEARSAEMFHHFATENLQKPPDCIRETERLILLTKEHVTKEHRNKDRYGTKDKHYFLDFDMSVLGWPEQDYDVYAEQIRQEYVHIPLDQYRERRAKFLKKTLSEVTNIFSTEEFREQFEQQARQNLHREIQHLQAINVTLGLELPAT</sequence>
<reference evidence="2 3" key="2">
    <citation type="submission" date="2025-04" db="UniProtKB">
        <authorList>
            <consortium name="RefSeq"/>
        </authorList>
    </citation>
    <scope>IDENTIFICATION</scope>
    <source>
        <strain evidence="2 3">S238N-H82</strain>
        <tissue evidence="2 3">Testes</tissue>
    </source>
</reference>
<gene>
    <name evidence="2 3" type="primary">LOC118431755</name>
</gene>
<protein>
    <submittedName>
        <fullName evidence="2">Uncharacterized protein LOC118431755 isoform X1</fullName>
    </submittedName>
    <submittedName>
        <fullName evidence="3">Uncharacterized protein LOC118431755 isoform X2</fullName>
    </submittedName>
</protein>
<dbReference type="RefSeq" id="XP_035698946.1">
    <property type="nucleotide sequence ID" value="XM_035843053.1"/>
</dbReference>
<dbReference type="PANTHER" id="PTHR21174:SF0">
    <property type="entry name" value="HD PHOSPHOHYDROLASE FAMILY PROTEIN-RELATED"/>
    <property type="match status" value="1"/>
</dbReference>
<evidence type="ECO:0000313" key="1">
    <source>
        <dbReference type="Proteomes" id="UP000001554"/>
    </source>
</evidence>
<dbReference type="KEGG" id="bfo:118431755"/>
<dbReference type="PANTHER" id="PTHR21174">
    <property type="match status" value="1"/>
</dbReference>
<dbReference type="Proteomes" id="UP000001554">
    <property type="component" value="Chromosome 15"/>
</dbReference>
<reference evidence="1" key="1">
    <citation type="journal article" date="2020" name="Nat. Ecol. Evol.">
        <title>Deeply conserved synteny resolves early events in vertebrate evolution.</title>
        <authorList>
            <person name="Simakov O."/>
            <person name="Marletaz F."/>
            <person name="Yue J.X."/>
            <person name="O'Connell B."/>
            <person name="Jenkins J."/>
            <person name="Brandt A."/>
            <person name="Calef R."/>
            <person name="Tung C.H."/>
            <person name="Huang T.K."/>
            <person name="Schmutz J."/>
            <person name="Satoh N."/>
            <person name="Yu J.K."/>
            <person name="Putnam N.H."/>
            <person name="Green R.E."/>
            <person name="Rokhsar D.S."/>
        </authorList>
    </citation>
    <scope>NUCLEOTIDE SEQUENCE [LARGE SCALE GENOMIC DNA]</scope>
    <source>
        <strain evidence="1">S238N-H82</strain>
    </source>
</reference>
<evidence type="ECO:0000313" key="2">
    <source>
        <dbReference type="RefSeq" id="XP_035698946.1"/>
    </source>
</evidence>
<dbReference type="SUPFAM" id="SSF109604">
    <property type="entry name" value="HD-domain/PDEase-like"/>
    <property type="match status" value="1"/>
</dbReference>
<name>A0A9J7NC25_BRAFL</name>